<reference evidence="1 2" key="1">
    <citation type="journal article" date="2023" name="Mol. Ecol. Resour.">
        <title>Chromosome-level genome assembly of a triploid poplar Populus alba 'Berolinensis'.</title>
        <authorList>
            <person name="Chen S."/>
            <person name="Yu Y."/>
            <person name="Wang X."/>
            <person name="Wang S."/>
            <person name="Zhang T."/>
            <person name="Zhou Y."/>
            <person name="He R."/>
            <person name="Meng N."/>
            <person name="Wang Y."/>
            <person name="Liu W."/>
            <person name="Liu Z."/>
            <person name="Liu J."/>
            <person name="Guo Q."/>
            <person name="Huang H."/>
            <person name="Sederoff R.R."/>
            <person name="Wang G."/>
            <person name="Qu G."/>
            <person name="Chen S."/>
        </authorList>
    </citation>
    <scope>NUCLEOTIDE SEQUENCE [LARGE SCALE GENOMIC DNA]</scope>
    <source>
        <strain evidence="1">SC-2020</strain>
    </source>
</reference>
<evidence type="ECO:0000313" key="2">
    <source>
        <dbReference type="Proteomes" id="UP001164929"/>
    </source>
</evidence>
<keyword evidence="2" id="KW-1185">Reference proteome</keyword>
<protein>
    <submittedName>
        <fullName evidence="1">Uncharacterized protein</fullName>
    </submittedName>
</protein>
<proteinExistence type="predicted"/>
<dbReference type="AlphaFoldDB" id="A0AAD6R0M9"/>
<evidence type="ECO:0000313" key="1">
    <source>
        <dbReference type="EMBL" id="KAJ7000181.1"/>
    </source>
</evidence>
<gene>
    <name evidence="1" type="ORF">NC653_010836</name>
</gene>
<dbReference type="EMBL" id="JAQIZT010000004">
    <property type="protein sequence ID" value="KAJ7000181.1"/>
    <property type="molecule type" value="Genomic_DNA"/>
</dbReference>
<organism evidence="1 2">
    <name type="scientific">Populus alba x Populus x berolinensis</name>
    <dbReference type="NCBI Taxonomy" id="444605"/>
    <lineage>
        <taxon>Eukaryota</taxon>
        <taxon>Viridiplantae</taxon>
        <taxon>Streptophyta</taxon>
        <taxon>Embryophyta</taxon>
        <taxon>Tracheophyta</taxon>
        <taxon>Spermatophyta</taxon>
        <taxon>Magnoliopsida</taxon>
        <taxon>eudicotyledons</taxon>
        <taxon>Gunneridae</taxon>
        <taxon>Pentapetalae</taxon>
        <taxon>rosids</taxon>
        <taxon>fabids</taxon>
        <taxon>Malpighiales</taxon>
        <taxon>Salicaceae</taxon>
        <taxon>Saliceae</taxon>
        <taxon>Populus</taxon>
    </lineage>
</organism>
<dbReference type="Proteomes" id="UP001164929">
    <property type="component" value="Chromosome 4"/>
</dbReference>
<comment type="caution">
    <text evidence="1">The sequence shown here is derived from an EMBL/GenBank/DDBJ whole genome shotgun (WGS) entry which is preliminary data.</text>
</comment>
<name>A0AAD6R0M9_9ROSI</name>
<sequence>MMFAYVRELTLVFHRSVKGGEDWMCTLRVRANGVAIVVKNAKVARNIATFSNALDMSGNFLLINCEAKREAKEEKAVSVMDLIVEEVAAAFLGLWYRNSEIGFLGFGMLG</sequence>
<accession>A0AAD6R0M9</accession>